<evidence type="ECO:0000313" key="1">
    <source>
        <dbReference type="EMBL" id="GAA3697209.1"/>
    </source>
</evidence>
<dbReference type="InterPro" id="IPR023393">
    <property type="entry name" value="START-like_dom_sf"/>
</dbReference>
<comment type="caution">
    <text evidence="1">The sequence shown here is derived from an EMBL/GenBank/DDBJ whole genome shotgun (WGS) entry which is preliminary data.</text>
</comment>
<proteinExistence type="predicted"/>
<sequence length="148" mass="16250">MFEVKAETVVRRPRAEVAAFCADPENDPRWRNGLATVRNISPGRMAAGSLFEVGGRILGRTRACTYQVIAHDPGRRLVVRTGTPFPLETTYLWEGEGPEATRLVLRTTGHPRGLARLTAAAKGRALRREMVKDLRRLAIVLEFGGAAG</sequence>
<dbReference type="Gene3D" id="3.30.530.20">
    <property type="match status" value="1"/>
</dbReference>
<evidence type="ECO:0000313" key="2">
    <source>
        <dbReference type="Proteomes" id="UP001500752"/>
    </source>
</evidence>
<dbReference type="InterPro" id="IPR019587">
    <property type="entry name" value="Polyketide_cyclase/dehydratase"/>
</dbReference>
<dbReference type="RefSeq" id="WP_345153264.1">
    <property type="nucleotide sequence ID" value="NZ_BAABEO010000025.1"/>
</dbReference>
<reference evidence="2" key="1">
    <citation type="journal article" date="2019" name="Int. J. Syst. Evol. Microbiol.">
        <title>The Global Catalogue of Microorganisms (GCM) 10K type strain sequencing project: providing services to taxonomists for standard genome sequencing and annotation.</title>
        <authorList>
            <consortium name="The Broad Institute Genomics Platform"/>
            <consortium name="The Broad Institute Genome Sequencing Center for Infectious Disease"/>
            <person name="Wu L."/>
            <person name="Ma J."/>
        </authorList>
    </citation>
    <scope>NUCLEOTIDE SEQUENCE [LARGE SCALE GENOMIC DNA]</scope>
    <source>
        <strain evidence="2">JCM 30742</strain>
    </source>
</reference>
<dbReference type="SUPFAM" id="SSF55961">
    <property type="entry name" value="Bet v1-like"/>
    <property type="match status" value="1"/>
</dbReference>
<name>A0ABP7CVQ4_9MICC</name>
<dbReference type="EMBL" id="BAABEO010000025">
    <property type="protein sequence ID" value="GAA3697209.1"/>
    <property type="molecule type" value="Genomic_DNA"/>
</dbReference>
<keyword evidence="2" id="KW-1185">Reference proteome</keyword>
<organism evidence="1 2">
    <name type="scientific">Arthrobacter ginkgonis</name>
    <dbReference type="NCBI Taxonomy" id="1630594"/>
    <lineage>
        <taxon>Bacteria</taxon>
        <taxon>Bacillati</taxon>
        <taxon>Actinomycetota</taxon>
        <taxon>Actinomycetes</taxon>
        <taxon>Micrococcales</taxon>
        <taxon>Micrococcaceae</taxon>
        <taxon>Arthrobacter</taxon>
    </lineage>
</organism>
<dbReference type="Pfam" id="PF10604">
    <property type="entry name" value="Polyketide_cyc2"/>
    <property type="match status" value="1"/>
</dbReference>
<protein>
    <submittedName>
        <fullName evidence="1">SRPBCC family protein</fullName>
    </submittedName>
</protein>
<gene>
    <name evidence="1" type="ORF">GCM10023081_37700</name>
</gene>
<dbReference type="Proteomes" id="UP001500752">
    <property type="component" value="Unassembled WGS sequence"/>
</dbReference>
<accession>A0ABP7CVQ4</accession>